<name>A0AB36R6C4_9HYPH</name>
<keyword evidence="2" id="KW-1185">Reference proteome</keyword>
<protein>
    <submittedName>
        <fullName evidence="1">Uncharacterized protein</fullName>
    </submittedName>
</protein>
<evidence type="ECO:0000313" key="2">
    <source>
        <dbReference type="Proteomes" id="UP000216215"/>
    </source>
</evidence>
<comment type="caution">
    <text evidence="1">The sequence shown here is derived from an EMBL/GenBank/DDBJ whole genome shotgun (WGS) entry which is preliminary data.</text>
</comment>
<evidence type="ECO:0000313" key="1">
    <source>
        <dbReference type="EMBL" id="PAP99786.1"/>
    </source>
</evidence>
<accession>A0AB36R6C4</accession>
<sequence length="66" mass="7552">MTSDHQEVLTSLVARYETVVSIQDRIVEHDRRFGLASELDEGLLERLLVSLRNARVALEREIGPTF</sequence>
<gene>
    <name evidence="1" type="ORF">CIT25_23235</name>
</gene>
<dbReference type="AlphaFoldDB" id="A0AB36R6C4"/>
<proteinExistence type="predicted"/>
<organism evidence="1 2">
    <name type="scientific">Mesorhizobium mediterraneum</name>
    <dbReference type="NCBI Taxonomy" id="43617"/>
    <lineage>
        <taxon>Bacteria</taxon>
        <taxon>Pseudomonadati</taxon>
        <taxon>Pseudomonadota</taxon>
        <taxon>Alphaproteobacteria</taxon>
        <taxon>Hyphomicrobiales</taxon>
        <taxon>Phyllobacteriaceae</taxon>
        <taxon>Mesorhizobium</taxon>
    </lineage>
</organism>
<reference evidence="2" key="1">
    <citation type="submission" date="2017-08" db="EMBL/GenBank/DDBJ databases">
        <title>Mesorhizobium wenxinae sp. nov., a novel rhizobial species isolated from root nodules of chickpea (Cicer arietinum L.).</title>
        <authorList>
            <person name="Zhang J."/>
        </authorList>
    </citation>
    <scope>NUCLEOTIDE SEQUENCE [LARGE SCALE GENOMIC DNA]</scope>
    <source>
        <strain evidence="2">USDA 3392</strain>
    </source>
</reference>
<dbReference type="Proteomes" id="UP000216215">
    <property type="component" value="Unassembled WGS sequence"/>
</dbReference>
<dbReference type="EMBL" id="NPKI01000029">
    <property type="protein sequence ID" value="PAP99786.1"/>
    <property type="molecule type" value="Genomic_DNA"/>
</dbReference>